<gene>
    <name evidence="2" type="ORF">Gaeavirus4_16</name>
</gene>
<organism evidence="2">
    <name type="scientific">Gaeavirus sp</name>
    <dbReference type="NCBI Taxonomy" id="2487767"/>
    <lineage>
        <taxon>Viruses</taxon>
        <taxon>Varidnaviria</taxon>
        <taxon>Bamfordvirae</taxon>
        <taxon>Nucleocytoviricota</taxon>
        <taxon>Megaviricetes</taxon>
        <taxon>Imitervirales</taxon>
        <taxon>Mimiviridae</taxon>
        <taxon>Klosneuvirinae</taxon>
    </lineage>
</organism>
<reference evidence="2" key="1">
    <citation type="submission" date="2018-10" db="EMBL/GenBank/DDBJ databases">
        <title>Hidden diversity of soil giant viruses.</title>
        <authorList>
            <person name="Schulz F."/>
            <person name="Alteio L."/>
            <person name="Goudeau D."/>
            <person name="Ryan E.M."/>
            <person name="Malmstrom R.R."/>
            <person name="Blanchard J."/>
            <person name="Woyke T."/>
        </authorList>
    </citation>
    <scope>NUCLEOTIDE SEQUENCE</scope>
    <source>
        <strain evidence="2">GAV1</strain>
    </source>
</reference>
<feature type="transmembrane region" description="Helical" evidence="1">
    <location>
        <begin position="60"/>
        <end position="80"/>
    </location>
</feature>
<dbReference type="EMBL" id="MK072202">
    <property type="protein sequence ID" value="AYV79993.1"/>
    <property type="molecule type" value="Genomic_DNA"/>
</dbReference>
<protein>
    <submittedName>
        <fullName evidence="2">Uncharacterized protein</fullName>
    </submittedName>
</protein>
<keyword evidence="1" id="KW-0472">Membrane</keyword>
<name>A0A3G5A2C8_9VIRU</name>
<proteinExistence type="predicted"/>
<accession>A0A3G5A2C8</accession>
<keyword evidence="1" id="KW-0812">Transmembrane</keyword>
<evidence type="ECO:0000256" key="1">
    <source>
        <dbReference type="SAM" id="Phobius"/>
    </source>
</evidence>
<feature type="transmembrane region" description="Helical" evidence="1">
    <location>
        <begin position="87"/>
        <end position="105"/>
    </location>
</feature>
<sequence length="146" mass="16521">MQTLPITSSQYQQPMTSSFQTPPLQYIQPPQTTEFGYTESSMMTPQQQYPYNQYNSGITLTGYIMMFLCIISIVLSIFGAMNGQGGIIGIGVVIGLIVLCYWYYFTHPSYGMYNNMNGMMNQMPGMSGMMPNMMSNMMPNMMPRIL</sequence>
<keyword evidence="1" id="KW-1133">Transmembrane helix</keyword>
<evidence type="ECO:0000313" key="2">
    <source>
        <dbReference type="EMBL" id="AYV79993.1"/>
    </source>
</evidence>